<feature type="signal peptide" evidence="2">
    <location>
        <begin position="1"/>
        <end position="25"/>
    </location>
</feature>
<evidence type="ECO:0000256" key="2">
    <source>
        <dbReference type="SAM" id="SignalP"/>
    </source>
</evidence>
<reference evidence="4" key="1">
    <citation type="submission" date="2022-11" db="UniProtKB">
        <authorList>
            <consortium name="WormBaseParasite"/>
        </authorList>
    </citation>
    <scope>IDENTIFICATION</scope>
</reference>
<organism evidence="3 4">
    <name type="scientific">Meloidogyne floridensis</name>
    <dbReference type="NCBI Taxonomy" id="298350"/>
    <lineage>
        <taxon>Eukaryota</taxon>
        <taxon>Metazoa</taxon>
        <taxon>Ecdysozoa</taxon>
        <taxon>Nematoda</taxon>
        <taxon>Chromadorea</taxon>
        <taxon>Rhabditida</taxon>
        <taxon>Tylenchina</taxon>
        <taxon>Tylenchomorpha</taxon>
        <taxon>Tylenchoidea</taxon>
        <taxon>Meloidogynidae</taxon>
        <taxon>Meloidogyninae</taxon>
        <taxon>Meloidogyne</taxon>
    </lineage>
</organism>
<dbReference type="WBParaSite" id="scf7180000422193.g8515">
    <property type="protein sequence ID" value="scf7180000422193.g8515"/>
    <property type="gene ID" value="scf7180000422193.g8515"/>
</dbReference>
<dbReference type="AlphaFoldDB" id="A0A915P039"/>
<accession>A0A915P039</accession>
<evidence type="ECO:0000256" key="1">
    <source>
        <dbReference type="SAM" id="MobiDB-lite"/>
    </source>
</evidence>
<feature type="region of interest" description="Disordered" evidence="1">
    <location>
        <begin position="348"/>
        <end position="405"/>
    </location>
</feature>
<sequence length="405" mass="47848">MFCKIINIILLEIIILIQLINNSNSSPLIKAPSKISSPHFPINLKNDFASDQKFLNNKIVFNNQQNKKKNFQKIKSSNYKNFENNNNNVPITGGNCKNYKIAKSDEEYKKYGINGAVDGGKRDFVSKEELIQNRDDLENKIDLMVEEHLVGKNRRKRVPNMLILPFTELWKNKKIFENKEMSEMIKREWNLKMVAYMVKNDNFNIDKRLEEKEIISDLNDAVKLKIVLDECDRINEFLMALCIVEEQMKYYKEWENQRFFHDIQQVLNSLFGVENVKIVKNIDKIAEDEFDNLHSADDVLLTYLSSSQNEVDEIIERIYEAENVVYKAKEIVKELNKVYKRLEEEKEEIPKIGKKDDEDETLNKDEAEEMRNEQLKKLKKIDDVDDVKKEEPNQETKEDMKMKNN</sequence>
<evidence type="ECO:0000313" key="4">
    <source>
        <dbReference type="WBParaSite" id="scf7180000422193.g8515"/>
    </source>
</evidence>
<feature type="chain" id="PRO_5036836999" evidence="2">
    <location>
        <begin position="26"/>
        <end position="405"/>
    </location>
</feature>
<protein>
    <submittedName>
        <fullName evidence="4">Uncharacterized protein</fullName>
    </submittedName>
</protein>
<dbReference type="Proteomes" id="UP000887560">
    <property type="component" value="Unplaced"/>
</dbReference>
<proteinExistence type="predicted"/>
<keyword evidence="2" id="KW-0732">Signal</keyword>
<name>A0A915P039_9BILA</name>
<keyword evidence="3" id="KW-1185">Reference proteome</keyword>
<evidence type="ECO:0000313" key="3">
    <source>
        <dbReference type="Proteomes" id="UP000887560"/>
    </source>
</evidence>